<dbReference type="EMBL" id="CM037151">
    <property type="protein sequence ID" value="KAH7843960.1"/>
    <property type="molecule type" value="Genomic_DNA"/>
</dbReference>
<proteinExistence type="predicted"/>
<evidence type="ECO:0000313" key="1">
    <source>
        <dbReference type="EMBL" id="KAH7843960.1"/>
    </source>
</evidence>
<organism evidence="1 2">
    <name type="scientific">Vaccinium darrowii</name>
    <dbReference type="NCBI Taxonomy" id="229202"/>
    <lineage>
        <taxon>Eukaryota</taxon>
        <taxon>Viridiplantae</taxon>
        <taxon>Streptophyta</taxon>
        <taxon>Embryophyta</taxon>
        <taxon>Tracheophyta</taxon>
        <taxon>Spermatophyta</taxon>
        <taxon>Magnoliopsida</taxon>
        <taxon>eudicotyledons</taxon>
        <taxon>Gunneridae</taxon>
        <taxon>Pentapetalae</taxon>
        <taxon>asterids</taxon>
        <taxon>Ericales</taxon>
        <taxon>Ericaceae</taxon>
        <taxon>Vaccinioideae</taxon>
        <taxon>Vaccinieae</taxon>
        <taxon>Vaccinium</taxon>
    </lineage>
</organism>
<name>A0ACB7XTT9_9ERIC</name>
<dbReference type="Proteomes" id="UP000828048">
    <property type="component" value="Chromosome 1"/>
</dbReference>
<gene>
    <name evidence="1" type="ORF">Vadar_022889</name>
</gene>
<comment type="caution">
    <text evidence="1">The sequence shown here is derived from an EMBL/GenBank/DDBJ whole genome shotgun (WGS) entry which is preliminary data.</text>
</comment>
<accession>A0ACB7XTT9</accession>
<protein>
    <submittedName>
        <fullName evidence="1">Uncharacterized protein</fullName>
    </submittedName>
</protein>
<reference evidence="1 2" key="1">
    <citation type="journal article" date="2021" name="Hortic Res">
        <title>High-quality reference genome and annotation aids understanding of berry development for evergreen blueberry (Vaccinium darrowii).</title>
        <authorList>
            <person name="Yu J."/>
            <person name="Hulse-Kemp A.M."/>
            <person name="Babiker E."/>
            <person name="Staton M."/>
        </authorList>
    </citation>
    <scope>NUCLEOTIDE SEQUENCE [LARGE SCALE GENOMIC DNA]</scope>
    <source>
        <strain evidence="2">cv. NJ 8807/NJ 8810</strain>
        <tissue evidence="1">Young leaf</tissue>
    </source>
</reference>
<sequence>MDPRCTCNLENSVVAVSSAEMAKEVMKTHDITFVSRPYLPATDPIGKKRRRPRSTSYDAIVLLKEVAVAAAGFAVSDLFPLVKILPMITSQKSNLEKIHREVDRILDGIIDEHKATKEAIKTVRVKEMKIF</sequence>
<evidence type="ECO:0000313" key="2">
    <source>
        <dbReference type="Proteomes" id="UP000828048"/>
    </source>
</evidence>
<keyword evidence="2" id="KW-1185">Reference proteome</keyword>